<sequence length="92" mass="9722">MSLDVANDEHVLMAQAVAAQRAAADPALRPTRGVVVDARGDPRAWRLGFRDAATGRAIAHPACSAMRFAVVEFAELGVETPLPTAVTARRSV</sequence>
<gene>
    <name evidence="1" type="ORF">SAMN05444370_10140</name>
</gene>
<name>A0A1H3VGQ7_9RHOB</name>
<protein>
    <submittedName>
        <fullName evidence="1">Uncharacterized protein</fullName>
    </submittedName>
</protein>
<proteinExistence type="predicted"/>
<dbReference type="Proteomes" id="UP000198703">
    <property type="component" value="Unassembled WGS sequence"/>
</dbReference>
<dbReference type="EMBL" id="FNQM01000001">
    <property type="protein sequence ID" value="SDZ73368.1"/>
    <property type="molecule type" value="Genomic_DNA"/>
</dbReference>
<accession>A0A1H3VGQ7</accession>
<organism evidence="1 2">
    <name type="scientific">Rubrimonas cliftonensis</name>
    <dbReference type="NCBI Taxonomy" id="89524"/>
    <lineage>
        <taxon>Bacteria</taxon>
        <taxon>Pseudomonadati</taxon>
        <taxon>Pseudomonadota</taxon>
        <taxon>Alphaproteobacteria</taxon>
        <taxon>Rhodobacterales</taxon>
        <taxon>Paracoccaceae</taxon>
        <taxon>Rubrimonas</taxon>
    </lineage>
</organism>
<dbReference type="AlphaFoldDB" id="A0A1H3VGQ7"/>
<keyword evidence="2" id="KW-1185">Reference proteome</keyword>
<reference evidence="1 2" key="1">
    <citation type="submission" date="2016-10" db="EMBL/GenBank/DDBJ databases">
        <authorList>
            <person name="de Groot N.N."/>
        </authorList>
    </citation>
    <scope>NUCLEOTIDE SEQUENCE [LARGE SCALE GENOMIC DNA]</scope>
    <source>
        <strain evidence="1 2">DSM 15345</strain>
    </source>
</reference>
<dbReference type="RefSeq" id="WP_093247484.1">
    <property type="nucleotide sequence ID" value="NZ_FNQM01000001.1"/>
</dbReference>
<evidence type="ECO:0000313" key="1">
    <source>
        <dbReference type="EMBL" id="SDZ73368.1"/>
    </source>
</evidence>
<evidence type="ECO:0000313" key="2">
    <source>
        <dbReference type="Proteomes" id="UP000198703"/>
    </source>
</evidence>
<dbReference type="STRING" id="89524.SAMN05444370_10140"/>